<keyword evidence="5" id="KW-1185">Reference proteome</keyword>
<sequence length="332" mass="35668">MASFIKGLCTEKPIFLEKDIPDLHGKVFIVTGGTGGIGLEVAKILYHANASRIYLLGRSEEAGETANLSITSSVPSPGVNSRTTPGNNVIRFIHLDLSDLSSVKEAAQSFLESETRLDVIWHNAAIMLAPEGSKSKQGHELTFATNVLGPFLLQYFVTPILVHTAKQPDASKESVRSCWASSGESVAPPGEDGIVWDDCGLDGPGYSGFDGRTRRYMQSKAANAILATQMALRYPELTSCGFNPGAIKTNITRHAPGILASFFNLTAASPRYGALTEVYAGFGKEVAEVNGCFVVPYGHIGKPHAIVQDGIEKRNSGERLWSLCEGLVSVFY</sequence>
<dbReference type="PANTHER" id="PTHR24320">
    <property type="entry name" value="RETINOL DEHYDROGENASE"/>
    <property type="match status" value="1"/>
</dbReference>
<dbReference type="Gene3D" id="3.40.50.720">
    <property type="entry name" value="NAD(P)-binding Rossmann-like Domain"/>
    <property type="match status" value="1"/>
</dbReference>
<dbReference type="STRING" id="37992.A0A4Z0YEY5"/>
<dbReference type="Proteomes" id="UP000297716">
    <property type="component" value="Unassembled WGS sequence"/>
</dbReference>
<protein>
    <recommendedName>
        <fullName evidence="6">Ketoreductase (KR) domain-containing protein</fullName>
    </recommendedName>
</protein>
<dbReference type="InterPro" id="IPR036291">
    <property type="entry name" value="NAD(P)-bd_dom_sf"/>
</dbReference>
<proteinExistence type="inferred from homology"/>
<evidence type="ECO:0000256" key="3">
    <source>
        <dbReference type="ARBA" id="ARBA00023002"/>
    </source>
</evidence>
<dbReference type="GO" id="GO:0016491">
    <property type="term" value="F:oxidoreductase activity"/>
    <property type="evidence" value="ECO:0007669"/>
    <property type="project" value="UniProtKB-KW"/>
</dbReference>
<evidence type="ECO:0008006" key="6">
    <source>
        <dbReference type="Google" id="ProtNLM"/>
    </source>
</evidence>
<dbReference type="EMBL" id="SKBN01000153">
    <property type="protein sequence ID" value="TGJ81807.1"/>
    <property type="molecule type" value="Genomic_DNA"/>
</dbReference>
<keyword evidence="3" id="KW-0560">Oxidoreductase</keyword>
<keyword evidence="2" id="KW-0521">NADP</keyword>
<comment type="similarity">
    <text evidence="1">Belongs to the short-chain dehydrogenases/reductases (SDR) family.</text>
</comment>
<evidence type="ECO:0000313" key="4">
    <source>
        <dbReference type="EMBL" id="TGJ81807.1"/>
    </source>
</evidence>
<gene>
    <name evidence="4" type="ORF">E0Z10_g6960</name>
</gene>
<dbReference type="SUPFAM" id="SSF51735">
    <property type="entry name" value="NAD(P)-binding Rossmann-fold domains"/>
    <property type="match status" value="1"/>
</dbReference>
<name>A0A4Z0YEY5_9PEZI</name>
<dbReference type="PANTHER" id="PTHR24320:SF236">
    <property type="entry name" value="SHORT-CHAIN DEHYDROGENASE-RELATED"/>
    <property type="match status" value="1"/>
</dbReference>
<evidence type="ECO:0000313" key="5">
    <source>
        <dbReference type="Proteomes" id="UP000297716"/>
    </source>
</evidence>
<evidence type="ECO:0000256" key="1">
    <source>
        <dbReference type="ARBA" id="ARBA00006484"/>
    </source>
</evidence>
<dbReference type="PRINTS" id="PR00081">
    <property type="entry name" value="GDHRDH"/>
</dbReference>
<dbReference type="AlphaFoldDB" id="A0A4Z0YEY5"/>
<dbReference type="OrthoDB" id="191139at2759"/>
<reference evidence="4 5" key="1">
    <citation type="submission" date="2019-03" db="EMBL/GenBank/DDBJ databases">
        <title>Draft genome sequence of Xylaria hypoxylon DSM 108379, a ubiquitous saprotrophic-parasitic fungi on hardwood.</title>
        <authorList>
            <person name="Buettner E."/>
            <person name="Leonhardt S."/>
            <person name="Gebauer A.M."/>
            <person name="Liers C."/>
            <person name="Hofrichter M."/>
            <person name="Kellner H."/>
        </authorList>
    </citation>
    <scope>NUCLEOTIDE SEQUENCE [LARGE SCALE GENOMIC DNA]</scope>
    <source>
        <strain evidence="4 5">DSM 108379</strain>
    </source>
</reference>
<organism evidence="4 5">
    <name type="scientific">Xylaria hypoxylon</name>
    <dbReference type="NCBI Taxonomy" id="37992"/>
    <lineage>
        <taxon>Eukaryota</taxon>
        <taxon>Fungi</taxon>
        <taxon>Dikarya</taxon>
        <taxon>Ascomycota</taxon>
        <taxon>Pezizomycotina</taxon>
        <taxon>Sordariomycetes</taxon>
        <taxon>Xylariomycetidae</taxon>
        <taxon>Xylariales</taxon>
        <taxon>Xylariaceae</taxon>
        <taxon>Xylaria</taxon>
    </lineage>
</organism>
<evidence type="ECO:0000256" key="2">
    <source>
        <dbReference type="ARBA" id="ARBA00022857"/>
    </source>
</evidence>
<comment type="caution">
    <text evidence="4">The sequence shown here is derived from an EMBL/GenBank/DDBJ whole genome shotgun (WGS) entry which is preliminary data.</text>
</comment>
<dbReference type="Pfam" id="PF00106">
    <property type="entry name" value="adh_short"/>
    <property type="match status" value="1"/>
</dbReference>
<dbReference type="InterPro" id="IPR002347">
    <property type="entry name" value="SDR_fam"/>
</dbReference>
<accession>A0A4Z0YEY5</accession>